<sequence length="48" mass="5471">MQEEEKLTECLSTLREFGVEPVTPTRSSKIQKPKTNLVPDGGLWLRID</sequence>
<dbReference type="EMBL" id="LN649231">
    <property type="protein sequence ID" value="CEI68797.1"/>
    <property type="molecule type" value="Genomic_DNA"/>
</dbReference>
<proteinExistence type="predicted"/>
<accession>A0A2L2TTF9</accession>
<name>A0A2L2TTF9_9HYPO</name>
<reference evidence="2" key="1">
    <citation type="submission" date="2014-10" db="EMBL/GenBank/DDBJ databases">
        <authorList>
            <person name="King R."/>
        </authorList>
    </citation>
    <scope>NUCLEOTIDE SEQUENCE [LARGE SCALE GENOMIC DNA]</scope>
    <source>
        <strain evidence="2">A3/5</strain>
    </source>
</reference>
<evidence type="ECO:0000313" key="1">
    <source>
        <dbReference type="EMBL" id="CEI68797.1"/>
    </source>
</evidence>
<dbReference type="Proteomes" id="UP000245910">
    <property type="component" value="Chromosome III"/>
</dbReference>
<protein>
    <submittedName>
        <fullName evidence="1">Uncharacterized protein</fullName>
    </submittedName>
</protein>
<keyword evidence="2" id="KW-1185">Reference proteome</keyword>
<dbReference type="AlphaFoldDB" id="A0A2L2TTF9"/>
<evidence type="ECO:0000313" key="2">
    <source>
        <dbReference type="Proteomes" id="UP000245910"/>
    </source>
</evidence>
<organism evidence="1 2">
    <name type="scientific">Fusarium venenatum</name>
    <dbReference type="NCBI Taxonomy" id="56646"/>
    <lineage>
        <taxon>Eukaryota</taxon>
        <taxon>Fungi</taxon>
        <taxon>Dikarya</taxon>
        <taxon>Ascomycota</taxon>
        <taxon>Pezizomycotina</taxon>
        <taxon>Sordariomycetes</taxon>
        <taxon>Hypocreomycetidae</taxon>
        <taxon>Hypocreales</taxon>
        <taxon>Nectriaceae</taxon>
        <taxon>Fusarium</taxon>
    </lineage>
</organism>